<sequence length="173" mass="19495">MQTVAIDYEKKELITLLVNFLKEIGLTVEFAVEKEPGFLPGIHIRNGGLSIDTEKLLHPGDILHEAGHLATLPYHIRCELDGKLPDTDTHRSAELMTLAWSYAATLHLKIPANVVFHENGYKGGAQNLIDNFEQGRFIGVPMLQYYGLTYDEQNAERLGVQPFPHMVNWVCLK</sequence>
<keyword evidence="2" id="KW-1185">Reference proteome</keyword>
<dbReference type="EMBL" id="OCMT01000001">
    <property type="protein sequence ID" value="SOD13377.1"/>
    <property type="molecule type" value="Genomic_DNA"/>
</dbReference>
<protein>
    <submittedName>
        <fullName evidence="1">Uncharacterized protein</fullName>
    </submittedName>
</protein>
<reference evidence="2" key="1">
    <citation type="submission" date="2017-09" db="EMBL/GenBank/DDBJ databases">
        <authorList>
            <person name="Varghese N."/>
            <person name="Submissions S."/>
        </authorList>
    </citation>
    <scope>NUCLEOTIDE SEQUENCE [LARGE SCALE GENOMIC DNA]</scope>
    <source>
        <strain evidence="2">CGMCC 1.12803</strain>
    </source>
</reference>
<gene>
    <name evidence="1" type="ORF">SAMN06297358_1204</name>
</gene>
<name>A0A285ZUP1_9SPHI</name>
<evidence type="ECO:0000313" key="2">
    <source>
        <dbReference type="Proteomes" id="UP000219281"/>
    </source>
</evidence>
<dbReference type="AlphaFoldDB" id="A0A285ZUP1"/>
<organism evidence="1 2">
    <name type="scientific">Pedobacter xixiisoli</name>
    <dbReference type="NCBI Taxonomy" id="1476464"/>
    <lineage>
        <taxon>Bacteria</taxon>
        <taxon>Pseudomonadati</taxon>
        <taxon>Bacteroidota</taxon>
        <taxon>Sphingobacteriia</taxon>
        <taxon>Sphingobacteriales</taxon>
        <taxon>Sphingobacteriaceae</taxon>
        <taxon>Pedobacter</taxon>
    </lineage>
</organism>
<evidence type="ECO:0000313" key="1">
    <source>
        <dbReference type="EMBL" id="SOD13377.1"/>
    </source>
</evidence>
<dbReference type="OrthoDB" id="1441538at2"/>
<proteinExistence type="predicted"/>
<dbReference type="RefSeq" id="WP_097129755.1">
    <property type="nucleotide sequence ID" value="NZ_OCMT01000001.1"/>
</dbReference>
<accession>A0A285ZUP1</accession>
<dbReference type="Proteomes" id="UP000219281">
    <property type="component" value="Unassembled WGS sequence"/>
</dbReference>